<dbReference type="Pfam" id="PF09350">
    <property type="entry name" value="DJC28_CD"/>
    <property type="match status" value="1"/>
</dbReference>
<evidence type="ECO:0000313" key="2">
    <source>
        <dbReference type="EMBL" id="MCD5309399.1"/>
    </source>
</evidence>
<dbReference type="EMBL" id="JAJOMB010000001">
    <property type="protein sequence ID" value="MCD5309399.1"/>
    <property type="molecule type" value="Genomic_DNA"/>
</dbReference>
<dbReference type="Proteomes" id="UP001138997">
    <property type="component" value="Unassembled WGS sequence"/>
</dbReference>
<organism evidence="2 3">
    <name type="scientific">Kineosporia babensis</name>
    <dbReference type="NCBI Taxonomy" id="499548"/>
    <lineage>
        <taxon>Bacteria</taxon>
        <taxon>Bacillati</taxon>
        <taxon>Actinomycetota</taxon>
        <taxon>Actinomycetes</taxon>
        <taxon>Kineosporiales</taxon>
        <taxon>Kineosporiaceae</taxon>
        <taxon>Kineosporia</taxon>
    </lineage>
</organism>
<name>A0A9X1SRA4_9ACTN</name>
<dbReference type="InterPro" id="IPR018961">
    <property type="entry name" value="DnaJ_homolog_subfam-C_membr-28"/>
</dbReference>
<gene>
    <name evidence="2" type="ORF">LR394_00700</name>
</gene>
<sequence length="170" mass="19450">MTEKKPAYLRHEDWVERQLREARQRGAFDNLEGAGKPLRNLDRPFTAEQWAQDWVERSGGDMHAFLPPLLILRKERAALLAALPTVGSEEVLRETIADFNHRLLDQYRRPMDGPLIAVGVIDADETVALWRQVRPAPEPVPPPKPTPTKPNWFTRLRNRVSNWRFGASGG</sequence>
<feature type="domain" description="DnaJ homologue subfamily C member 28 conserved" evidence="1">
    <location>
        <begin position="14"/>
        <end position="83"/>
    </location>
</feature>
<protein>
    <submittedName>
        <fullName evidence="2">DUF1992 domain-containing protein</fullName>
    </submittedName>
</protein>
<keyword evidence="3" id="KW-1185">Reference proteome</keyword>
<evidence type="ECO:0000259" key="1">
    <source>
        <dbReference type="Pfam" id="PF09350"/>
    </source>
</evidence>
<accession>A0A9X1SRA4</accession>
<comment type="caution">
    <text evidence="2">The sequence shown here is derived from an EMBL/GenBank/DDBJ whole genome shotgun (WGS) entry which is preliminary data.</text>
</comment>
<dbReference type="RefSeq" id="WP_231438326.1">
    <property type="nucleotide sequence ID" value="NZ_JAJOMB010000001.1"/>
</dbReference>
<dbReference type="AlphaFoldDB" id="A0A9X1SRA4"/>
<evidence type="ECO:0000313" key="3">
    <source>
        <dbReference type="Proteomes" id="UP001138997"/>
    </source>
</evidence>
<reference evidence="2" key="1">
    <citation type="submission" date="2021-11" db="EMBL/GenBank/DDBJ databases">
        <title>Streptomyces corallinus and Kineosporia corallina sp. nov., two new coral-derived marine actinobacteria.</title>
        <authorList>
            <person name="Buangrab K."/>
            <person name="Sutthacheep M."/>
            <person name="Yeemin T."/>
            <person name="Harunari E."/>
            <person name="Igarashi Y."/>
            <person name="Sripreechasak P."/>
            <person name="Kanchanasin P."/>
            <person name="Tanasupawat S."/>
            <person name="Phongsopitanun W."/>
        </authorList>
    </citation>
    <scope>NUCLEOTIDE SEQUENCE</scope>
    <source>
        <strain evidence="2">JCM 31032</strain>
    </source>
</reference>
<proteinExistence type="predicted"/>